<dbReference type="Gene3D" id="1.10.287.130">
    <property type="match status" value="1"/>
</dbReference>
<dbReference type="SUPFAM" id="SSF47384">
    <property type="entry name" value="Homodimeric domain of signal transducing histidine kinase"/>
    <property type="match status" value="1"/>
</dbReference>
<evidence type="ECO:0000256" key="8">
    <source>
        <dbReference type="SAM" id="Coils"/>
    </source>
</evidence>
<dbReference type="PANTHER" id="PTHR43711">
    <property type="entry name" value="TWO-COMPONENT HISTIDINE KINASE"/>
    <property type="match status" value="1"/>
</dbReference>
<keyword evidence="12" id="KW-1185">Reference proteome</keyword>
<evidence type="ECO:0000256" key="6">
    <source>
        <dbReference type="ARBA" id="ARBA00022777"/>
    </source>
</evidence>
<comment type="caution">
    <text evidence="11">The sequence shown here is derived from an EMBL/GenBank/DDBJ whole genome shotgun (WGS) entry which is preliminary data.</text>
</comment>
<dbReference type="Gene3D" id="6.10.340.10">
    <property type="match status" value="1"/>
</dbReference>
<dbReference type="PRINTS" id="PR00344">
    <property type="entry name" value="BCTRLSENSOR"/>
</dbReference>
<dbReference type="EC" id="2.7.13.3" evidence="3"/>
<evidence type="ECO:0000256" key="3">
    <source>
        <dbReference type="ARBA" id="ARBA00012438"/>
    </source>
</evidence>
<feature type="domain" description="HAMP" evidence="10">
    <location>
        <begin position="198"/>
        <end position="251"/>
    </location>
</feature>
<sequence length="604" mass="67785">MRLHVKTNLFLLAILLPLSLIILVLGVYTLNKVVKELSSELLSQQVEEIHEEVEDAYYTLQRAGVVTSPQYIRQAQTALFKRFRERRRFFESEEVLILSLAGEVLMHPSRDYRSLMPEEKMRKLRGEPGSQSIFHYQGQEGSHYVMARALFPAWEWLLLVRVSEDEIYAKRNQYVLQMTLFSLAFLLLTLFIARRLAGKLVKATNKALHCINQAAEGKLSARIQGVRGQDEMANLAQGINAMLARREVVESQLVQANVQIQQVNRELQQALTQAQQMSLLAEQASGAKSRFLAMMSHELRTPLNAILGYAQVLQQHPQAAPVTEGLASIQDNSEYLLALINNLLDLAKIEAGKLELTPQRFAVAEWLASIERQVTIKAHLKGLALECDYQHLPAWVEADPVKLKQILLNLLSNAVKFTEQGQVCLQAHWLQSDTLMLAVEDTGCGIEEAALERIFNPFEQQGEQLHKHMGTGLGLAISQQLVRLMGSELKVESTPGQGSRFYFQLQLMAGGELAPQQPSLSSQRVWPTLPAALYRQLQESVRLGNMQQVTQLSQQIANLTDGAVLAQQLATLAQQYRSRELSVLIEQLAVQSGQAKGEQQEGEQ</sequence>
<keyword evidence="7" id="KW-0902">Two-component regulatory system</keyword>
<dbReference type="SMART" id="SM00387">
    <property type="entry name" value="HATPase_c"/>
    <property type="match status" value="1"/>
</dbReference>
<dbReference type="SUPFAM" id="SSF55874">
    <property type="entry name" value="ATPase domain of HSP90 chaperone/DNA topoisomerase II/histidine kinase"/>
    <property type="match status" value="1"/>
</dbReference>
<dbReference type="Proteomes" id="UP001589628">
    <property type="component" value="Unassembled WGS sequence"/>
</dbReference>
<dbReference type="InterPro" id="IPR005467">
    <property type="entry name" value="His_kinase_dom"/>
</dbReference>
<reference evidence="11 12" key="1">
    <citation type="submission" date="2024-09" db="EMBL/GenBank/DDBJ databases">
        <authorList>
            <person name="Sun Q."/>
            <person name="Mori K."/>
        </authorList>
    </citation>
    <scope>NUCLEOTIDE SEQUENCE [LARGE SCALE GENOMIC DNA]</scope>
    <source>
        <strain evidence="11 12">ATCC 51285</strain>
    </source>
</reference>
<gene>
    <name evidence="11" type="ORF">ACFFLH_05515</name>
</gene>
<evidence type="ECO:0000256" key="5">
    <source>
        <dbReference type="ARBA" id="ARBA00022679"/>
    </source>
</evidence>
<keyword evidence="8" id="KW-0175">Coiled coil</keyword>
<accession>A0ABV5Z9B2</accession>
<dbReference type="InterPro" id="IPR003661">
    <property type="entry name" value="HisK_dim/P_dom"/>
</dbReference>
<keyword evidence="11" id="KW-0067">ATP-binding</keyword>
<dbReference type="SMART" id="SM00388">
    <property type="entry name" value="HisKA"/>
    <property type="match status" value="1"/>
</dbReference>
<dbReference type="PROSITE" id="PS50109">
    <property type="entry name" value="HIS_KIN"/>
    <property type="match status" value="1"/>
</dbReference>
<dbReference type="CDD" id="cd16922">
    <property type="entry name" value="HATPase_EvgS-ArcB-TorS-like"/>
    <property type="match status" value="1"/>
</dbReference>
<dbReference type="PROSITE" id="PS50885">
    <property type="entry name" value="HAMP"/>
    <property type="match status" value="1"/>
</dbReference>
<evidence type="ECO:0000313" key="11">
    <source>
        <dbReference type="EMBL" id="MFB9885861.1"/>
    </source>
</evidence>
<keyword evidence="4" id="KW-0597">Phosphoprotein</keyword>
<keyword evidence="11" id="KW-0547">Nucleotide-binding</keyword>
<keyword evidence="6" id="KW-0418">Kinase</keyword>
<feature type="domain" description="Histidine kinase" evidence="9">
    <location>
        <begin position="294"/>
        <end position="509"/>
    </location>
</feature>
<protein>
    <recommendedName>
        <fullName evidence="3">histidine kinase</fullName>
        <ecNumber evidence="3">2.7.13.3</ecNumber>
    </recommendedName>
</protein>
<evidence type="ECO:0000256" key="4">
    <source>
        <dbReference type="ARBA" id="ARBA00022553"/>
    </source>
</evidence>
<dbReference type="PANTHER" id="PTHR43711:SF1">
    <property type="entry name" value="HISTIDINE KINASE 1"/>
    <property type="match status" value="1"/>
</dbReference>
<dbReference type="Pfam" id="PF00512">
    <property type="entry name" value="HisKA"/>
    <property type="match status" value="1"/>
</dbReference>
<dbReference type="InterPro" id="IPR003594">
    <property type="entry name" value="HATPase_dom"/>
</dbReference>
<dbReference type="RefSeq" id="WP_027313915.1">
    <property type="nucleotide sequence ID" value="NZ_JBHLZN010000001.1"/>
</dbReference>
<dbReference type="InterPro" id="IPR036097">
    <property type="entry name" value="HisK_dim/P_sf"/>
</dbReference>
<evidence type="ECO:0000256" key="7">
    <source>
        <dbReference type="ARBA" id="ARBA00023012"/>
    </source>
</evidence>
<dbReference type="InterPro" id="IPR003660">
    <property type="entry name" value="HAMP_dom"/>
</dbReference>
<comment type="catalytic activity">
    <reaction evidence="1">
        <text>ATP + protein L-histidine = ADP + protein N-phospho-L-histidine.</text>
        <dbReference type="EC" id="2.7.13.3"/>
    </reaction>
</comment>
<dbReference type="GO" id="GO:0005524">
    <property type="term" value="F:ATP binding"/>
    <property type="evidence" value="ECO:0007669"/>
    <property type="project" value="UniProtKB-KW"/>
</dbReference>
<organism evidence="11 12">
    <name type="scientific">Balneatrix alpica</name>
    <dbReference type="NCBI Taxonomy" id="75684"/>
    <lineage>
        <taxon>Bacteria</taxon>
        <taxon>Pseudomonadati</taxon>
        <taxon>Pseudomonadota</taxon>
        <taxon>Gammaproteobacteria</taxon>
        <taxon>Oceanospirillales</taxon>
        <taxon>Balneatrichaceae</taxon>
        <taxon>Balneatrix</taxon>
    </lineage>
</organism>
<dbReference type="CDD" id="cd06225">
    <property type="entry name" value="HAMP"/>
    <property type="match status" value="1"/>
</dbReference>
<name>A0ABV5Z9B2_9GAMM</name>
<evidence type="ECO:0000256" key="1">
    <source>
        <dbReference type="ARBA" id="ARBA00000085"/>
    </source>
</evidence>
<comment type="subcellular location">
    <subcellularLocation>
        <location evidence="2">Membrane</location>
    </subcellularLocation>
</comment>
<evidence type="ECO:0000259" key="9">
    <source>
        <dbReference type="PROSITE" id="PS50109"/>
    </source>
</evidence>
<dbReference type="Gene3D" id="3.30.565.10">
    <property type="entry name" value="Histidine kinase-like ATPase, C-terminal domain"/>
    <property type="match status" value="1"/>
</dbReference>
<dbReference type="InterPro" id="IPR004358">
    <property type="entry name" value="Sig_transdc_His_kin-like_C"/>
</dbReference>
<dbReference type="CDD" id="cd00082">
    <property type="entry name" value="HisKA"/>
    <property type="match status" value="1"/>
</dbReference>
<dbReference type="Pfam" id="PF02518">
    <property type="entry name" value="HATPase_c"/>
    <property type="match status" value="1"/>
</dbReference>
<feature type="coiled-coil region" evidence="8">
    <location>
        <begin position="246"/>
        <end position="280"/>
    </location>
</feature>
<dbReference type="EMBL" id="JBHLZN010000001">
    <property type="protein sequence ID" value="MFB9885861.1"/>
    <property type="molecule type" value="Genomic_DNA"/>
</dbReference>
<evidence type="ECO:0000259" key="10">
    <source>
        <dbReference type="PROSITE" id="PS50885"/>
    </source>
</evidence>
<proteinExistence type="predicted"/>
<evidence type="ECO:0000313" key="12">
    <source>
        <dbReference type="Proteomes" id="UP001589628"/>
    </source>
</evidence>
<dbReference type="InterPro" id="IPR036890">
    <property type="entry name" value="HATPase_C_sf"/>
</dbReference>
<dbReference type="InterPro" id="IPR050736">
    <property type="entry name" value="Sensor_HK_Regulatory"/>
</dbReference>
<keyword evidence="5" id="KW-0808">Transferase</keyword>
<evidence type="ECO:0000256" key="2">
    <source>
        <dbReference type="ARBA" id="ARBA00004370"/>
    </source>
</evidence>